<dbReference type="OrthoDB" id="9805030at2"/>
<evidence type="ECO:0000259" key="8">
    <source>
        <dbReference type="Pfam" id="PF05191"/>
    </source>
</evidence>
<dbReference type="UniPathway" id="UPA00588">
    <property type="reaction ID" value="UER00649"/>
</dbReference>
<comment type="domain">
    <text evidence="5">Consists of three domains, a large central CORE domain and two small peripheral domains, NMPbind and LID, which undergo movements during catalysis. The LID domain closes over the site of phosphoryl transfer upon ATP binding. Assembling and dissambling the active center during each catalytic cycle provides an effective means to prevent ATP hydrolysis.</text>
</comment>
<reference evidence="9 10" key="1">
    <citation type="submission" date="2017-08" db="EMBL/GenBank/DDBJ databases">
        <title>Reclassification of Bisgaard taxon 37 and 44.</title>
        <authorList>
            <person name="Christensen H."/>
        </authorList>
    </citation>
    <scope>NUCLEOTIDE SEQUENCE [LARGE SCALE GENOMIC DNA]</scope>
    <source>
        <strain evidence="9 10">111</strain>
    </source>
</reference>
<evidence type="ECO:0000256" key="2">
    <source>
        <dbReference type="ARBA" id="ARBA00022727"/>
    </source>
</evidence>
<dbReference type="CDD" id="cd01428">
    <property type="entry name" value="ADK"/>
    <property type="match status" value="1"/>
</dbReference>
<keyword evidence="3 5" id="KW-0547">Nucleotide-binding</keyword>
<sequence length="219" mass="24262">MKRILLLGAPGAGKGTQAQTIMQMLNIPQISTGDLLRAEVKSGSELGQQLASILQTGQLVSDDIVTRLVKEKAAKPECAEGYLLDGFPRNLAQAQLLEQANLGLDLVIEFDVPDEVIVERITGRRSHPASGRVYHVKFNPPKVEGKDDVTGEDLVTRADDTPEVVVNRLEVYHNQTKPLVDYYRDLAKQGKVKFLKINGNQDIETVSKALREELRTMFN</sequence>
<keyword evidence="10" id="KW-1185">Reference proteome</keyword>
<keyword evidence="1 5" id="KW-0808">Transferase</keyword>
<dbReference type="InterPro" id="IPR033690">
    <property type="entry name" value="Adenylat_kinase_CS"/>
</dbReference>
<dbReference type="Gene3D" id="3.40.50.300">
    <property type="entry name" value="P-loop containing nucleotide triphosphate hydrolases"/>
    <property type="match status" value="1"/>
</dbReference>
<comment type="function">
    <text evidence="5">Catalyzes the reversible transfer of the terminal phosphate group between ATP and AMP. Plays an important role in cellular energy homeostasis and in adenine nucleotide metabolism.</text>
</comment>
<comment type="caution">
    <text evidence="5">Lacks conserved residue(s) required for the propagation of feature annotation.</text>
</comment>
<dbReference type="GO" id="GO:0005737">
    <property type="term" value="C:cytoplasm"/>
    <property type="evidence" value="ECO:0007669"/>
    <property type="project" value="UniProtKB-SubCell"/>
</dbReference>
<dbReference type="RefSeq" id="WP_119531307.1">
    <property type="nucleotide sequence ID" value="NZ_JBHSSP010000021.1"/>
</dbReference>
<gene>
    <name evidence="5" type="primary">adk</name>
    <name evidence="9" type="ORF">CKF58_04245</name>
</gene>
<dbReference type="HAMAP" id="MF_00235">
    <property type="entry name" value="Adenylate_kinase_Adk"/>
    <property type="match status" value="1"/>
</dbReference>
<evidence type="ECO:0000313" key="10">
    <source>
        <dbReference type="Proteomes" id="UP000265916"/>
    </source>
</evidence>
<evidence type="ECO:0000256" key="4">
    <source>
        <dbReference type="ARBA" id="ARBA00022777"/>
    </source>
</evidence>
<evidence type="ECO:0000256" key="7">
    <source>
        <dbReference type="RuleBase" id="RU003331"/>
    </source>
</evidence>
<comment type="similarity">
    <text evidence="5 6">Belongs to the adenylate kinase family.</text>
</comment>
<keyword evidence="5 7" id="KW-0067">ATP-binding</keyword>
<dbReference type="GO" id="GO:0044209">
    <property type="term" value="P:AMP salvage"/>
    <property type="evidence" value="ECO:0007669"/>
    <property type="project" value="UniProtKB-UniRule"/>
</dbReference>
<feature type="binding site" evidence="5">
    <location>
        <position position="124"/>
    </location>
    <ligand>
        <name>ATP</name>
        <dbReference type="ChEBI" id="CHEBI:30616"/>
    </ligand>
</feature>
<dbReference type="InterPro" id="IPR007862">
    <property type="entry name" value="Adenylate_kinase_lid-dom"/>
</dbReference>
<feature type="binding site" evidence="5">
    <location>
        <position position="157"/>
    </location>
    <ligand>
        <name>AMP</name>
        <dbReference type="ChEBI" id="CHEBI:456215"/>
    </ligand>
</feature>
<dbReference type="Pfam" id="PF00406">
    <property type="entry name" value="ADK"/>
    <property type="match status" value="1"/>
</dbReference>
<name>A0A3A1YLT4_9GAMM</name>
<evidence type="ECO:0000256" key="3">
    <source>
        <dbReference type="ARBA" id="ARBA00022741"/>
    </source>
</evidence>
<keyword evidence="5" id="KW-0963">Cytoplasm</keyword>
<feature type="binding site" evidence="5">
    <location>
        <position position="201"/>
    </location>
    <ligand>
        <name>ATP</name>
        <dbReference type="ChEBI" id="CHEBI:30616"/>
    </ligand>
</feature>
<feature type="binding site" evidence="5">
    <location>
        <position position="37"/>
    </location>
    <ligand>
        <name>AMP</name>
        <dbReference type="ChEBI" id="CHEBI:456215"/>
    </ligand>
</feature>
<dbReference type="SUPFAM" id="SSF52540">
    <property type="entry name" value="P-loop containing nucleoside triphosphate hydrolases"/>
    <property type="match status" value="1"/>
</dbReference>
<dbReference type="InterPro" id="IPR006259">
    <property type="entry name" value="Adenyl_kin_sub"/>
</dbReference>
<keyword evidence="2 5" id="KW-0545">Nucleotide biosynthesis</keyword>
<dbReference type="NCBIfam" id="TIGR01351">
    <property type="entry name" value="adk"/>
    <property type="match status" value="1"/>
</dbReference>
<accession>A0A3A1YLT4</accession>
<feature type="region of interest" description="NMP" evidence="5">
    <location>
        <begin position="31"/>
        <end position="60"/>
    </location>
</feature>
<feature type="binding site" evidence="5">
    <location>
        <begin position="86"/>
        <end position="89"/>
    </location>
    <ligand>
        <name>AMP</name>
        <dbReference type="ChEBI" id="CHEBI:456215"/>
    </ligand>
</feature>
<comment type="pathway">
    <text evidence="5">Purine metabolism; AMP biosynthesis via salvage pathway; AMP from ADP: step 1/1.</text>
</comment>
<dbReference type="AlphaFoldDB" id="A0A3A1YLT4"/>
<feature type="binding site" evidence="5">
    <location>
        <begin position="58"/>
        <end position="60"/>
    </location>
    <ligand>
        <name>AMP</name>
        <dbReference type="ChEBI" id="CHEBI:456215"/>
    </ligand>
</feature>
<comment type="subunit">
    <text evidence="5 7">Monomer.</text>
</comment>
<proteinExistence type="inferred from homology"/>
<dbReference type="EC" id="2.7.4.3" evidence="5 7"/>
<feature type="region of interest" description="LID" evidence="5">
    <location>
        <begin position="123"/>
        <end position="160"/>
    </location>
</feature>
<dbReference type="InterPro" id="IPR000850">
    <property type="entry name" value="Adenylat/UMP-CMP_kin"/>
</dbReference>
<dbReference type="NCBIfam" id="NF001379">
    <property type="entry name" value="PRK00279.1-1"/>
    <property type="match status" value="1"/>
</dbReference>
<keyword evidence="4 5" id="KW-0418">Kinase</keyword>
<evidence type="ECO:0000256" key="6">
    <source>
        <dbReference type="RuleBase" id="RU003330"/>
    </source>
</evidence>
<dbReference type="Proteomes" id="UP000265916">
    <property type="component" value="Unassembled WGS sequence"/>
</dbReference>
<feature type="binding site" evidence="5">
    <location>
        <position position="168"/>
    </location>
    <ligand>
        <name>AMP</name>
        <dbReference type="ChEBI" id="CHEBI:456215"/>
    </ligand>
</feature>
<dbReference type="PROSITE" id="PS00113">
    <property type="entry name" value="ADENYLATE_KINASE"/>
    <property type="match status" value="1"/>
</dbReference>
<dbReference type="FunFam" id="3.40.50.300:FF:000106">
    <property type="entry name" value="Adenylate kinase mitochondrial"/>
    <property type="match status" value="1"/>
</dbReference>
<feature type="binding site" evidence="5">
    <location>
        <position position="93"/>
    </location>
    <ligand>
        <name>AMP</name>
        <dbReference type="ChEBI" id="CHEBI:456215"/>
    </ligand>
</feature>
<dbReference type="EMBL" id="NRJG01000068">
    <property type="protein sequence ID" value="RIY38436.1"/>
    <property type="molecule type" value="Genomic_DNA"/>
</dbReference>
<protein>
    <recommendedName>
        <fullName evidence="5 7">Adenylate kinase</fullName>
        <shortName evidence="5">AK</shortName>
        <ecNumber evidence="5 7">2.7.4.3</ecNumber>
    </recommendedName>
    <alternativeName>
        <fullName evidence="5">ATP-AMP transphosphorylase</fullName>
    </alternativeName>
    <alternativeName>
        <fullName evidence="5">ATP:AMP phosphotransferase</fullName>
    </alternativeName>
    <alternativeName>
        <fullName evidence="5">Adenylate monophosphate kinase</fullName>
    </alternativeName>
</protein>
<dbReference type="PRINTS" id="PR00094">
    <property type="entry name" value="ADENYLTKNASE"/>
</dbReference>
<comment type="catalytic activity">
    <reaction evidence="5 7">
        <text>AMP + ATP = 2 ADP</text>
        <dbReference type="Rhea" id="RHEA:12973"/>
        <dbReference type="ChEBI" id="CHEBI:30616"/>
        <dbReference type="ChEBI" id="CHEBI:456215"/>
        <dbReference type="ChEBI" id="CHEBI:456216"/>
        <dbReference type="EC" id="2.7.4.3"/>
    </reaction>
</comment>
<feature type="binding site" evidence="5">
    <location>
        <begin position="133"/>
        <end position="134"/>
    </location>
    <ligand>
        <name>ATP</name>
        <dbReference type="ChEBI" id="CHEBI:30616"/>
    </ligand>
</feature>
<dbReference type="InterPro" id="IPR027417">
    <property type="entry name" value="P-loop_NTPase"/>
</dbReference>
<feature type="binding site" evidence="5">
    <location>
        <position position="32"/>
    </location>
    <ligand>
        <name>AMP</name>
        <dbReference type="ChEBI" id="CHEBI:456215"/>
    </ligand>
</feature>
<feature type="binding site" evidence="5">
    <location>
        <begin position="11"/>
        <end position="16"/>
    </location>
    <ligand>
        <name>ATP</name>
        <dbReference type="ChEBI" id="CHEBI:30616"/>
    </ligand>
</feature>
<dbReference type="Pfam" id="PF05191">
    <property type="entry name" value="ADK_lid"/>
    <property type="match status" value="1"/>
</dbReference>
<feature type="domain" description="Adenylate kinase active site lid" evidence="8">
    <location>
        <begin position="124"/>
        <end position="159"/>
    </location>
</feature>
<organism evidence="9 10">
    <name type="scientific">Psittacicella hinzii</name>
    <dbReference type="NCBI Taxonomy" id="2028575"/>
    <lineage>
        <taxon>Bacteria</taxon>
        <taxon>Pseudomonadati</taxon>
        <taxon>Pseudomonadota</taxon>
        <taxon>Gammaproteobacteria</taxon>
        <taxon>Pasteurellales</taxon>
        <taxon>Psittacicellaceae</taxon>
        <taxon>Psittacicella</taxon>
    </lineage>
</organism>
<evidence type="ECO:0000256" key="5">
    <source>
        <dbReference type="HAMAP-Rule" id="MF_00235"/>
    </source>
</evidence>
<evidence type="ECO:0000256" key="1">
    <source>
        <dbReference type="ARBA" id="ARBA00022679"/>
    </source>
</evidence>
<dbReference type="NCBIfam" id="NF001381">
    <property type="entry name" value="PRK00279.1-3"/>
    <property type="match status" value="1"/>
</dbReference>
<comment type="caution">
    <text evidence="9">The sequence shown here is derived from an EMBL/GenBank/DDBJ whole genome shotgun (WGS) entry which is preliminary data.</text>
</comment>
<dbReference type="GO" id="GO:0005524">
    <property type="term" value="F:ATP binding"/>
    <property type="evidence" value="ECO:0007669"/>
    <property type="project" value="UniProtKB-UniRule"/>
</dbReference>
<evidence type="ECO:0000313" key="9">
    <source>
        <dbReference type="EMBL" id="RIY38436.1"/>
    </source>
</evidence>
<comment type="subcellular location">
    <subcellularLocation>
        <location evidence="5 7">Cytoplasm</location>
    </subcellularLocation>
</comment>
<dbReference type="GO" id="GO:0004017">
    <property type="term" value="F:AMP kinase activity"/>
    <property type="evidence" value="ECO:0007669"/>
    <property type="project" value="UniProtKB-UniRule"/>
</dbReference>
<dbReference type="PANTHER" id="PTHR23359">
    <property type="entry name" value="NUCLEOTIDE KINASE"/>
    <property type="match status" value="1"/>
</dbReference>